<feature type="region of interest" description="Disordered" evidence="3">
    <location>
        <begin position="30"/>
        <end position="64"/>
    </location>
</feature>
<dbReference type="STRING" id="1156394.T0QFP2"/>
<dbReference type="Proteomes" id="UP000030762">
    <property type="component" value="Unassembled WGS sequence"/>
</dbReference>
<dbReference type="Gene3D" id="2.30.30.40">
    <property type="entry name" value="SH3 Domains"/>
    <property type="match status" value="1"/>
</dbReference>
<keyword evidence="6" id="KW-1185">Reference proteome</keyword>
<evidence type="ECO:0000256" key="2">
    <source>
        <dbReference type="PROSITE-ProRule" id="PRU00192"/>
    </source>
</evidence>
<dbReference type="InterPro" id="IPR036028">
    <property type="entry name" value="SH3-like_dom_sf"/>
</dbReference>
<accession>T0QFP2</accession>
<feature type="region of interest" description="Disordered" evidence="3">
    <location>
        <begin position="1"/>
        <end position="20"/>
    </location>
</feature>
<name>T0QFP2_SAPDV</name>
<dbReference type="AlphaFoldDB" id="T0QFP2"/>
<dbReference type="eggNOG" id="ENOG502RYMV">
    <property type="taxonomic scope" value="Eukaryota"/>
</dbReference>
<organism evidence="5 6">
    <name type="scientific">Saprolegnia diclina (strain VS20)</name>
    <dbReference type="NCBI Taxonomy" id="1156394"/>
    <lineage>
        <taxon>Eukaryota</taxon>
        <taxon>Sar</taxon>
        <taxon>Stramenopiles</taxon>
        <taxon>Oomycota</taxon>
        <taxon>Saprolegniomycetes</taxon>
        <taxon>Saprolegniales</taxon>
        <taxon>Saprolegniaceae</taxon>
        <taxon>Saprolegnia</taxon>
    </lineage>
</organism>
<dbReference type="VEuPathDB" id="FungiDB:SDRG_09033"/>
<dbReference type="InterPro" id="IPR001452">
    <property type="entry name" value="SH3_domain"/>
</dbReference>
<dbReference type="Pfam" id="PF14604">
    <property type="entry name" value="SH3_9"/>
    <property type="match status" value="1"/>
</dbReference>
<dbReference type="RefSeq" id="XP_008613166.1">
    <property type="nucleotide sequence ID" value="XM_008614944.1"/>
</dbReference>
<feature type="compositionally biased region" description="Basic and acidic residues" evidence="3">
    <location>
        <begin position="42"/>
        <end position="51"/>
    </location>
</feature>
<feature type="compositionally biased region" description="Polar residues" evidence="3">
    <location>
        <begin position="372"/>
        <end position="389"/>
    </location>
</feature>
<dbReference type="InParanoid" id="T0QFP2"/>
<dbReference type="SMART" id="SM00326">
    <property type="entry name" value="SH3"/>
    <property type="match status" value="1"/>
</dbReference>
<feature type="compositionally biased region" description="Acidic residues" evidence="3">
    <location>
        <begin position="185"/>
        <end position="195"/>
    </location>
</feature>
<evidence type="ECO:0000256" key="1">
    <source>
        <dbReference type="ARBA" id="ARBA00022443"/>
    </source>
</evidence>
<keyword evidence="1 2" id="KW-0728">SH3 domain</keyword>
<feature type="compositionally biased region" description="Basic and acidic residues" evidence="3">
    <location>
        <begin position="391"/>
        <end position="404"/>
    </location>
</feature>
<feature type="compositionally biased region" description="Polar residues" evidence="3">
    <location>
        <begin position="31"/>
        <end position="41"/>
    </location>
</feature>
<evidence type="ECO:0000313" key="6">
    <source>
        <dbReference type="Proteomes" id="UP000030762"/>
    </source>
</evidence>
<sequence length="504" mass="56784">MLPALTTKPKQPIKQIKGLSNDSIDAYANAPVTSSSTSYVDNSDKTPKTAREATPPDDENASFSVTTMARALRDRKPKNDEELTLKAGDLLTVHSSKKTGYLKCECNGKVGYVPASYVEFLDKDGAVTEAPSSPRKKKKKAKKKSQKKRHSSDEDEDDVDIEEDEEVETPRKSARKTKPKKRADDDDEEVDNDEAETPRKSKKKHRRKRHHSRKKGHSSSESSSDGDTTRRRSSRHRRHRSRRRHDDDEDDDESRSSDDASDRESRSRRRKHKPNKDGESDPEPEKTSKTPDKKKAHDESVSKGNKEAKLSTEAEEVPDEIAHCHKEDKSVSSSTTTATATTTTATTTTTSTTGYLTREQQQKKDELREEASTGSTNASGKNGNKSTIGKMQDKMRSILGKKEGNGTTKKSSRSKTQSNGILNACPGTVQGEEGWYEHGECERYYFILVDGKWSLLYGPMTDDDYELFCSKVLEYDLMIELPPTHLHKHGYYLDKDFKVRYIKP</sequence>
<feature type="compositionally biased region" description="Basic and acidic residues" evidence="3">
    <location>
        <begin position="360"/>
        <end position="371"/>
    </location>
</feature>
<dbReference type="OMA" id="ECERYYF"/>
<feature type="compositionally biased region" description="Basic residues" evidence="3">
    <location>
        <begin position="200"/>
        <end position="217"/>
    </location>
</feature>
<proteinExistence type="predicted"/>
<evidence type="ECO:0000313" key="5">
    <source>
        <dbReference type="EMBL" id="EQC33526.1"/>
    </source>
</evidence>
<feature type="compositionally biased region" description="Basic and acidic residues" evidence="3">
    <location>
        <begin position="320"/>
        <end position="330"/>
    </location>
</feature>
<feature type="region of interest" description="Disordered" evidence="3">
    <location>
        <begin position="126"/>
        <end position="423"/>
    </location>
</feature>
<protein>
    <recommendedName>
        <fullName evidence="4">SH3 domain-containing protein</fullName>
    </recommendedName>
</protein>
<evidence type="ECO:0000256" key="3">
    <source>
        <dbReference type="SAM" id="MobiDB-lite"/>
    </source>
</evidence>
<dbReference type="PROSITE" id="PS50002">
    <property type="entry name" value="SH3"/>
    <property type="match status" value="1"/>
</dbReference>
<evidence type="ECO:0000259" key="4">
    <source>
        <dbReference type="PROSITE" id="PS50002"/>
    </source>
</evidence>
<feature type="compositionally biased region" description="Basic and acidic residues" evidence="3">
    <location>
        <begin position="254"/>
        <end position="265"/>
    </location>
</feature>
<feature type="compositionally biased region" description="Acidic residues" evidence="3">
    <location>
        <begin position="153"/>
        <end position="167"/>
    </location>
</feature>
<feature type="compositionally biased region" description="Basic residues" evidence="3">
    <location>
        <begin position="134"/>
        <end position="150"/>
    </location>
</feature>
<feature type="compositionally biased region" description="Basic and acidic residues" evidence="3">
    <location>
        <begin position="275"/>
        <end position="312"/>
    </location>
</feature>
<dbReference type="GeneID" id="19949760"/>
<reference evidence="5 6" key="1">
    <citation type="submission" date="2012-04" db="EMBL/GenBank/DDBJ databases">
        <title>The Genome Sequence of Saprolegnia declina VS20.</title>
        <authorList>
            <consortium name="The Broad Institute Genome Sequencing Platform"/>
            <person name="Russ C."/>
            <person name="Nusbaum C."/>
            <person name="Tyler B."/>
            <person name="van West P."/>
            <person name="Dieguez-Uribeondo J."/>
            <person name="de Bruijn I."/>
            <person name="Tripathy S."/>
            <person name="Jiang R."/>
            <person name="Young S.K."/>
            <person name="Zeng Q."/>
            <person name="Gargeya S."/>
            <person name="Fitzgerald M."/>
            <person name="Haas B."/>
            <person name="Abouelleil A."/>
            <person name="Alvarado L."/>
            <person name="Arachchi H.M."/>
            <person name="Berlin A."/>
            <person name="Chapman S.B."/>
            <person name="Goldberg J."/>
            <person name="Griggs A."/>
            <person name="Gujja S."/>
            <person name="Hansen M."/>
            <person name="Howarth C."/>
            <person name="Imamovic A."/>
            <person name="Larimer J."/>
            <person name="McCowen C."/>
            <person name="Montmayeur A."/>
            <person name="Murphy C."/>
            <person name="Neiman D."/>
            <person name="Pearson M."/>
            <person name="Priest M."/>
            <person name="Roberts A."/>
            <person name="Saif S."/>
            <person name="Shea T."/>
            <person name="Sisk P."/>
            <person name="Sykes S."/>
            <person name="Wortman J."/>
            <person name="Nusbaum C."/>
            <person name="Birren B."/>
        </authorList>
    </citation>
    <scope>NUCLEOTIDE SEQUENCE [LARGE SCALE GENOMIC DNA]</scope>
    <source>
        <strain evidence="5 6">VS20</strain>
    </source>
</reference>
<dbReference type="OrthoDB" id="10255964at2759"/>
<dbReference type="EMBL" id="JH767159">
    <property type="protein sequence ID" value="EQC33526.1"/>
    <property type="molecule type" value="Genomic_DNA"/>
</dbReference>
<feature type="compositionally biased region" description="Basic residues" evidence="3">
    <location>
        <begin position="231"/>
        <end position="243"/>
    </location>
</feature>
<gene>
    <name evidence="5" type="ORF">SDRG_09033</name>
</gene>
<dbReference type="SUPFAM" id="SSF50044">
    <property type="entry name" value="SH3-domain"/>
    <property type="match status" value="1"/>
</dbReference>
<feature type="compositionally biased region" description="Low complexity" evidence="3">
    <location>
        <begin position="332"/>
        <end position="353"/>
    </location>
</feature>
<feature type="compositionally biased region" description="Basic residues" evidence="3">
    <location>
        <begin position="172"/>
        <end position="181"/>
    </location>
</feature>
<feature type="domain" description="SH3" evidence="4">
    <location>
        <begin position="64"/>
        <end position="123"/>
    </location>
</feature>